<keyword evidence="3" id="KW-1185">Reference proteome</keyword>
<comment type="caution">
    <text evidence="2">The sequence shown here is derived from an EMBL/GenBank/DDBJ whole genome shotgun (WGS) entry which is preliminary data.</text>
</comment>
<reference evidence="2 3" key="1">
    <citation type="submission" date="2014-04" db="EMBL/GenBank/DDBJ databases">
        <title>Genome assembly of Hyalangium minutum DSM 14724.</title>
        <authorList>
            <person name="Sharma G."/>
            <person name="Subramanian S."/>
        </authorList>
    </citation>
    <scope>NUCLEOTIDE SEQUENCE [LARGE SCALE GENOMIC DNA]</scope>
    <source>
        <strain evidence="2 3">DSM 14724</strain>
    </source>
</reference>
<dbReference type="EMBL" id="JMCB01000001">
    <property type="protein sequence ID" value="KFE71912.1"/>
    <property type="molecule type" value="Genomic_DNA"/>
</dbReference>
<accession>A0A085WW49</accession>
<evidence type="ECO:0000256" key="1">
    <source>
        <dbReference type="SAM" id="MobiDB-lite"/>
    </source>
</evidence>
<evidence type="ECO:0000313" key="3">
    <source>
        <dbReference type="Proteomes" id="UP000028725"/>
    </source>
</evidence>
<name>A0A085WW49_9BACT</name>
<protein>
    <submittedName>
        <fullName evidence="2">Uncharacterized protein</fullName>
    </submittedName>
</protein>
<dbReference type="Proteomes" id="UP000028725">
    <property type="component" value="Unassembled WGS sequence"/>
</dbReference>
<proteinExistence type="predicted"/>
<organism evidence="2 3">
    <name type="scientific">Hyalangium minutum</name>
    <dbReference type="NCBI Taxonomy" id="394096"/>
    <lineage>
        <taxon>Bacteria</taxon>
        <taxon>Pseudomonadati</taxon>
        <taxon>Myxococcota</taxon>
        <taxon>Myxococcia</taxon>
        <taxon>Myxococcales</taxon>
        <taxon>Cystobacterineae</taxon>
        <taxon>Archangiaceae</taxon>
        <taxon>Hyalangium</taxon>
    </lineage>
</organism>
<evidence type="ECO:0000313" key="2">
    <source>
        <dbReference type="EMBL" id="KFE71912.1"/>
    </source>
</evidence>
<dbReference type="AlphaFoldDB" id="A0A085WW49"/>
<sequence length="49" mass="5183">MGHQLRLRGGPRPDDCLQAEAPTKTGKVGYVAISPKYVDAQKGDPCSLG</sequence>
<gene>
    <name evidence="2" type="ORF">DB31_0173</name>
</gene>
<feature type="region of interest" description="Disordered" evidence="1">
    <location>
        <begin position="1"/>
        <end position="20"/>
    </location>
</feature>